<dbReference type="AlphaFoldDB" id="E2SG37"/>
<comment type="similarity">
    <text evidence="1">Belongs to the acetyltransferase family. RimI subfamily.</text>
</comment>
<evidence type="ECO:0000259" key="2">
    <source>
        <dbReference type="PROSITE" id="PS51186"/>
    </source>
</evidence>
<dbReference type="PANTHER" id="PTHR43617:SF20">
    <property type="entry name" value="N-ALPHA-ACETYLTRANSFERASE RIMI"/>
    <property type="match status" value="1"/>
</dbReference>
<feature type="domain" description="N-acetyltransferase" evidence="2">
    <location>
        <begin position="1"/>
        <end position="140"/>
    </location>
</feature>
<dbReference type="PROSITE" id="PS51186">
    <property type="entry name" value="GNAT"/>
    <property type="match status" value="1"/>
</dbReference>
<comment type="catalytic activity">
    <reaction evidence="1">
        <text>N-terminal L-alanyl-[ribosomal protein bS18] + acetyl-CoA = N-terminal N(alpha)-acetyl-L-alanyl-[ribosomal protein bS18] + CoA + H(+)</text>
        <dbReference type="Rhea" id="RHEA:43756"/>
        <dbReference type="Rhea" id="RHEA-COMP:10676"/>
        <dbReference type="Rhea" id="RHEA-COMP:10677"/>
        <dbReference type="ChEBI" id="CHEBI:15378"/>
        <dbReference type="ChEBI" id="CHEBI:57287"/>
        <dbReference type="ChEBI" id="CHEBI:57288"/>
        <dbReference type="ChEBI" id="CHEBI:64718"/>
        <dbReference type="ChEBI" id="CHEBI:83683"/>
        <dbReference type="EC" id="2.3.1.266"/>
    </reaction>
</comment>
<keyword evidence="1" id="KW-0963">Cytoplasm</keyword>
<dbReference type="PANTHER" id="PTHR43617">
    <property type="entry name" value="L-AMINO ACID N-ACETYLTRANSFERASE"/>
    <property type="match status" value="1"/>
</dbReference>
<comment type="subcellular location">
    <subcellularLocation>
        <location evidence="1">Cytoplasm</location>
    </subcellularLocation>
</comment>
<organism evidence="3 4">
    <name type="scientific">Aeromicrobium marinum DSM 15272</name>
    <dbReference type="NCBI Taxonomy" id="585531"/>
    <lineage>
        <taxon>Bacteria</taxon>
        <taxon>Bacillati</taxon>
        <taxon>Actinomycetota</taxon>
        <taxon>Actinomycetes</taxon>
        <taxon>Propionibacteriales</taxon>
        <taxon>Nocardioidaceae</taxon>
        <taxon>Aeromicrobium</taxon>
    </lineage>
</organism>
<accession>E2SG37</accession>
<keyword evidence="3" id="KW-0808">Transferase</keyword>
<evidence type="ECO:0000313" key="4">
    <source>
        <dbReference type="Proteomes" id="UP000003111"/>
    </source>
</evidence>
<dbReference type="InterPro" id="IPR050276">
    <property type="entry name" value="MshD_Acetyltransferase"/>
</dbReference>
<dbReference type="InterPro" id="IPR006464">
    <property type="entry name" value="AcTrfase_RimI/Ard1"/>
</dbReference>
<dbReference type="EC" id="2.3.1.266" evidence="1"/>
<proteinExistence type="inferred from homology"/>
<dbReference type="RefSeq" id="WP_007078583.1">
    <property type="nucleotide sequence ID" value="NZ_CM001024.1"/>
</dbReference>
<comment type="function">
    <text evidence="1">Acetylates the N-terminal alanine of ribosomal protein bS18.</text>
</comment>
<gene>
    <name evidence="3" type="primary">rimI</name>
    <name evidence="3" type="ORF">HMPREF0063_12996</name>
</gene>
<dbReference type="Proteomes" id="UP000003111">
    <property type="component" value="Unassembled WGS sequence"/>
</dbReference>
<dbReference type="Gene3D" id="3.40.630.30">
    <property type="match status" value="1"/>
</dbReference>
<dbReference type="GO" id="GO:0008999">
    <property type="term" value="F:protein-N-terminal-alanine acetyltransferase activity"/>
    <property type="evidence" value="ECO:0007669"/>
    <property type="project" value="UniProtKB-EC"/>
</dbReference>
<dbReference type="eggNOG" id="COG0456">
    <property type="taxonomic scope" value="Bacteria"/>
</dbReference>
<dbReference type="NCBIfam" id="TIGR01575">
    <property type="entry name" value="rimI"/>
    <property type="match status" value="1"/>
</dbReference>
<dbReference type="STRING" id="585531.HMPREF0063_12996"/>
<reference evidence="3" key="1">
    <citation type="submission" date="2010-08" db="EMBL/GenBank/DDBJ databases">
        <authorList>
            <person name="Muzny D."/>
            <person name="Qin X."/>
            <person name="Buhay C."/>
            <person name="Dugan-Rocha S."/>
            <person name="Ding Y."/>
            <person name="Chen G."/>
            <person name="Hawes A."/>
            <person name="Holder M."/>
            <person name="Jhangiani S."/>
            <person name="Johnson A."/>
            <person name="Khan Z."/>
            <person name="Li Z."/>
            <person name="Liu W."/>
            <person name="Liu X."/>
            <person name="Perez L."/>
            <person name="Shen H."/>
            <person name="Wang Q."/>
            <person name="Watt J."/>
            <person name="Xi L."/>
            <person name="Xin Y."/>
            <person name="Zhou J."/>
            <person name="Deng J."/>
            <person name="Jiang H."/>
            <person name="Liu Y."/>
            <person name="Qu J."/>
            <person name="Song X.-Z."/>
            <person name="Zhang L."/>
            <person name="Villasana D."/>
            <person name="Johnson A."/>
            <person name="Liu J."/>
            <person name="Liyanage D."/>
            <person name="Lorensuhewa L."/>
            <person name="Robinson T."/>
            <person name="Song A."/>
            <person name="Song B.-B."/>
            <person name="Dinh H."/>
            <person name="Thornton R."/>
            <person name="Coyle M."/>
            <person name="Francisco L."/>
            <person name="Jackson L."/>
            <person name="Javaid M."/>
            <person name="Korchina V."/>
            <person name="Kovar C."/>
            <person name="Mata R."/>
            <person name="Mathew T."/>
            <person name="Ngo R."/>
            <person name="Nguyen L."/>
            <person name="Nguyen N."/>
            <person name="Okwuonu G."/>
            <person name="Ongeri F."/>
            <person name="Pham C."/>
            <person name="Simmons D."/>
            <person name="Wilczek-Boney K."/>
            <person name="Hale W."/>
            <person name="Jakkamsetti A."/>
            <person name="Pham P."/>
            <person name="Ruth R."/>
            <person name="San Lucas F."/>
            <person name="Warren J."/>
            <person name="Zhang J."/>
            <person name="Zhao Z."/>
            <person name="Zhou C."/>
            <person name="Zhu D."/>
            <person name="Lee S."/>
            <person name="Bess C."/>
            <person name="Blankenburg K."/>
            <person name="Forbes L."/>
            <person name="Fu Q."/>
            <person name="Gubbala S."/>
            <person name="Hirani K."/>
            <person name="Jayaseelan J.C."/>
            <person name="Lara F."/>
            <person name="Munidasa M."/>
            <person name="Palculict T."/>
            <person name="Patil S."/>
            <person name="Pu L.-L."/>
            <person name="Saada N."/>
            <person name="Tang L."/>
            <person name="Weissenberger G."/>
            <person name="Zhu Y."/>
            <person name="Hemphill L."/>
            <person name="Shang Y."/>
            <person name="Youmans B."/>
            <person name="Ayvaz T."/>
            <person name="Ross M."/>
            <person name="Santibanez J."/>
            <person name="Aqrawi P."/>
            <person name="Gross S."/>
            <person name="Joshi V."/>
            <person name="Fowler G."/>
            <person name="Nazareth L."/>
            <person name="Reid J."/>
            <person name="Worley K."/>
            <person name="Petrosino J."/>
            <person name="Highlander S."/>
            <person name="Gibbs R."/>
        </authorList>
    </citation>
    <scope>NUCLEOTIDE SEQUENCE [LARGE SCALE GENOMIC DNA]</scope>
    <source>
        <strain evidence="3">DSM 15272</strain>
    </source>
</reference>
<dbReference type="OrthoDB" id="529907at2"/>
<dbReference type="InterPro" id="IPR016181">
    <property type="entry name" value="Acyl_CoA_acyltransferase"/>
</dbReference>
<sequence length="152" mass="16318">MIRRAVAADAGAIVAIEQTSFDDPWSAAAVEQELSERSRLVVVDGRLRGWATVMVVGSTADLLRIAVRPEHRRVGLGAALLDAAVAAAVTAAATEMLLEVQHDNRPATALYATAGFEEIARRADYYGPRRHAVVMRRPLGQDPPPDGARLLP</sequence>
<dbReference type="GO" id="GO:0005737">
    <property type="term" value="C:cytoplasm"/>
    <property type="evidence" value="ECO:0007669"/>
    <property type="project" value="UniProtKB-SubCell"/>
</dbReference>
<protein>
    <recommendedName>
        <fullName evidence="1">[Ribosomal protein bS18]-alanine N-acetyltransferase</fullName>
        <ecNumber evidence="1">2.3.1.266</ecNumber>
    </recommendedName>
</protein>
<comment type="caution">
    <text evidence="3">The sequence shown here is derived from an EMBL/GenBank/DDBJ whole genome shotgun (WGS) entry which is preliminary data.</text>
</comment>
<dbReference type="Pfam" id="PF00583">
    <property type="entry name" value="Acetyltransf_1"/>
    <property type="match status" value="1"/>
</dbReference>
<dbReference type="SUPFAM" id="SSF55729">
    <property type="entry name" value="Acyl-CoA N-acyltransferases (Nat)"/>
    <property type="match status" value="1"/>
</dbReference>
<dbReference type="EMBL" id="ACLF03000016">
    <property type="protein sequence ID" value="EFQ81794.1"/>
    <property type="molecule type" value="Genomic_DNA"/>
</dbReference>
<evidence type="ECO:0000256" key="1">
    <source>
        <dbReference type="RuleBase" id="RU363094"/>
    </source>
</evidence>
<dbReference type="InterPro" id="IPR000182">
    <property type="entry name" value="GNAT_dom"/>
</dbReference>
<name>E2SG37_9ACTN</name>
<keyword evidence="3" id="KW-0012">Acyltransferase</keyword>
<keyword evidence="4" id="KW-1185">Reference proteome</keyword>
<evidence type="ECO:0000313" key="3">
    <source>
        <dbReference type="EMBL" id="EFQ81794.1"/>
    </source>
</evidence>
<dbReference type="HOGENOM" id="CLU_013985_23_3_11"/>